<evidence type="ECO:0000313" key="2">
    <source>
        <dbReference type="EMBL" id="KCW70385.1"/>
    </source>
</evidence>
<sequence>MVNSIGQMGNGEMGPPWLLLMLNAHFFGSCSVHGDSHRSECNMFCLDCIGDTFCSYCLDDHKDHHVIQIRRSSYHNVVRVSEIQKYIDISKIQTYIINSARVVFLNERPQLRLGKGVTNTCEICCRSLQDSFRFCSMGCKLNAIRKGDPTLTFARKTSQGGDELVDGSPTDDSSTPNKLQTKPFFNRLHPISLPPVDHHNTKVDGEERSRSSSSGDTTSPNFAPSTRLVYDHRNSRKRKGVPRRAPFF</sequence>
<dbReference type="PANTHER" id="PTHR31065:SF35">
    <property type="entry name" value="PLATZ TRANSCRIPTION FACTOR FAMILY PROTEIN"/>
    <property type="match status" value="1"/>
</dbReference>
<dbReference type="EMBL" id="KK198758">
    <property type="protein sequence ID" value="KCW70385.1"/>
    <property type="molecule type" value="Genomic_DNA"/>
</dbReference>
<feature type="compositionally biased region" description="Polar residues" evidence="1">
    <location>
        <begin position="170"/>
        <end position="180"/>
    </location>
</feature>
<dbReference type="eggNOG" id="ENOG502R0ZN">
    <property type="taxonomic scope" value="Eukaryota"/>
</dbReference>
<proteinExistence type="predicted"/>
<dbReference type="Pfam" id="PF04640">
    <property type="entry name" value="PLATZ"/>
    <property type="match status" value="1"/>
</dbReference>
<dbReference type="OMA" id="PCNTHAS"/>
<dbReference type="Gramene" id="KCW70385">
    <property type="protein sequence ID" value="KCW70385"/>
    <property type="gene ID" value="EUGRSUZ_F03621"/>
</dbReference>
<evidence type="ECO:0008006" key="3">
    <source>
        <dbReference type="Google" id="ProtNLM"/>
    </source>
</evidence>
<dbReference type="STRING" id="71139.A0A059BXL1"/>
<reference evidence="2" key="1">
    <citation type="submission" date="2013-07" db="EMBL/GenBank/DDBJ databases">
        <title>The genome of Eucalyptus grandis.</title>
        <authorList>
            <person name="Schmutz J."/>
            <person name="Hayes R."/>
            <person name="Myburg A."/>
            <person name="Tuskan G."/>
            <person name="Grattapaglia D."/>
            <person name="Rokhsar D.S."/>
        </authorList>
    </citation>
    <scope>NUCLEOTIDE SEQUENCE</scope>
    <source>
        <tissue evidence="2">Leaf extractions</tissue>
    </source>
</reference>
<dbReference type="KEGG" id="egr:104450363"/>
<organism evidence="2">
    <name type="scientific">Eucalyptus grandis</name>
    <name type="common">Flooded gum</name>
    <dbReference type="NCBI Taxonomy" id="71139"/>
    <lineage>
        <taxon>Eukaryota</taxon>
        <taxon>Viridiplantae</taxon>
        <taxon>Streptophyta</taxon>
        <taxon>Embryophyta</taxon>
        <taxon>Tracheophyta</taxon>
        <taxon>Spermatophyta</taxon>
        <taxon>Magnoliopsida</taxon>
        <taxon>eudicotyledons</taxon>
        <taxon>Gunneridae</taxon>
        <taxon>Pentapetalae</taxon>
        <taxon>rosids</taxon>
        <taxon>malvids</taxon>
        <taxon>Myrtales</taxon>
        <taxon>Myrtaceae</taxon>
        <taxon>Myrtoideae</taxon>
        <taxon>Eucalypteae</taxon>
        <taxon>Eucalyptus</taxon>
    </lineage>
</organism>
<gene>
    <name evidence="2" type="ORF">EUGRSUZ_F03621</name>
</gene>
<feature type="region of interest" description="Disordered" evidence="1">
    <location>
        <begin position="155"/>
        <end position="248"/>
    </location>
</feature>
<dbReference type="AlphaFoldDB" id="A0A059BXL1"/>
<dbReference type="InterPro" id="IPR006734">
    <property type="entry name" value="PLATZ"/>
</dbReference>
<dbReference type="OrthoDB" id="1908108at2759"/>
<accession>A0A059BXL1</accession>
<protein>
    <recommendedName>
        <fullName evidence="3">PLATZ transcription factor family protein</fullName>
    </recommendedName>
</protein>
<name>A0A059BXL1_EUCGR</name>
<feature type="compositionally biased region" description="Basic and acidic residues" evidence="1">
    <location>
        <begin position="196"/>
        <end position="210"/>
    </location>
</feature>
<dbReference type="PANTHER" id="PTHR31065">
    <property type="entry name" value="PLATZ TRANSCRIPTION FACTOR FAMILY PROTEIN"/>
    <property type="match status" value="1"/>
</dbReference>
<evidence type="ECO:0000256" key="1">
    <source>
        <dbReference type="SAM" id="MobiDB-lite"/>
    </source>
</evidence>
<dbReference type="InParanoid" id="A0A059BXL1"/>